<name>M7YGN1_TRIUA</name>
<reference evidence="1" key="1">
    <citation type="journal article" date="2013" name="Nature">
        <title>Draft genome of the wheat A-genome progenitor Triticum urartu.</title>
        <authorList>
            <person name="Ling H.Q."/>
            <person name="Zhao S."/>
            <person name="Liu D."/>
            <person name="Wang J."/>
            <person name="Sun H."/>
            <person name="Zhang C."/>
            <person name="Fan H."/>
            <person name="Li D."/>
            <person name="Dong L."/>
            <person name="Tao Y."/>
            <person name="Gao C."/>
            <person name="Wu H."/>
            <person name="Li Y."/>
            <person name="Cui Y."/>
            <person name="Guo X."/>
            <person name="Zheng S."/>
            <person name="Wang B."/>
            <person name="Yu K."/>
            <person name="Liang Q."/>
            <person name="Yang W."/>
            <person name="Lou X."/>
            <person name="Chen J."/>
            <person name="Feng M."/>
            <person name="Jian J."/>
            <person name="Zhang X."/>
            <person name="Luo G."/>
            <person name="Jiang Y."/>
            <person name="Liu J."/>
            <person name="Wang Z."/>
            <person name="Sha Y."/>
            <person name="Zhang B."/>
            <person name="Wu H."/>
            <person name="Tang D."/>
            <person name="Shen Q."/>
            <person name="Xue P."/>
            <person name="Zou S."/>
            <person name="Wang X."/>
            <person name="Liu X."/>
            <person name="Wang F."/>
            <person name="Yang Y."/>
            <person name="An X."/>
            <person name="Dong Z."/>
            <person name="Zhang K."/>
            <person name="Zhang X."/>
            <person name="Luo M.C."/>
            <person name="Dvorak J."/>
            <person name="Tong Y."/>
            <person name="Wang J."/>
            <person name="Yang H."/>
            <person name="Li Z."/>
            <person name="Wang D."/>
            <person name="Zhang A."/>
            <person name="Wang J."/>
        </authorList>
    </citation>
    <scope>NUCLEOTIDE SEQUENCE</scope>
</reference>
<dbReference type="EMBL" id="KD280490">
    <property type="protein sequence ID" value="EMS45911.1"/>
    <property type="molecule type" value="Genomic_DNA"/>
</dbReference>
<evidence type="ECO:0000313" key="1">
    <source>
        <dbReference type="EMBL" id="EMS45911.1"/>
    </source>
</evidence>
<gene>
    <name evidence="1" type="ORF">TRIUR3_04311</name>
</gene>
<proteinExistence type="predicted"/>
<protein>
    <submittedName>
        <fullName evidence="1">Uncharacterized protein</fullName>
    </submittedName>
</protein>
<accession>M7YGN1</accession>
<organism evidence="1">
    <name type="scientific">Triticum urartu</name>
    <name type="common">Red wild einkorn</name>
    <name type="synonym">Crithodium urartu</name>
    <dbReference type="NCBI Taxonomy" id="4572"/>
    <lineage>
        <taxon>Eukaryota</taxon>
        <taxon>Viridiplantae</taxon>
        <taxon>Streptophyta</taxon>
        <taxon>Embryophyta</taxon>
        <taxon>Tracheophyta</taxon>
        <taxon>Spermatophyta</taxon>
        <taxon>Magnoliopsida</taxon>
        <taxon>Liliopsida</taxon>
        <taxon>Poales</taxon>
        <taxon>Poaceae</taxon>
        <taxon>BOP clade</taxon>
        <taxon>Pooideae</taxon>
        <taxon>Triticodae</taxon>
        <taxon>Triticeae</taxon>
        <taxon>Triticinae</taxon>
        <taxon>Triticum</taxon>
    </lineage>
</organism>
<dbReference type="AlphaFoldDB" id="M7YGN1"/>
<sequence>MEEGWLGTVALCYLLGGMISTAAPMLAVSIVAGVIPGQMTAAGMYAAVVTTTNAIATELVTAYAAKKVAGANEDKFGPVKKAAAAAVANILGSAVTIMAVTRSPSPASSSSSSSPWATPLRSSMDGLRLPELSACCASA</sequence>